<sequence>MSSSQGHIVAVSPSGWGHIKSLICFIGKMLHSKPVHVTIFVPLNYYEKTRKELDTSFVHGAEDELRQLARVVGLETEILPTNSKILNENLLGHYTNLLDGKPVQQTPESDVYYDGISPPSLLILDFFLVDTLSMIRSLGGKNIPVYILQSSVAVSLLFFSGPEHLGGNGNLKEKLMRIDAKDDITRNLEIEKAYRRCHGELLSLPGLPPMYDYEFHPQETSVPIALYAAPLFAKLPQLLNECDGIIQNANPTIDKHAIDALHNWLSNKPIFNIGPLDFPLFEKPRDQNPSTLEALNFLNSSLLKHGPQSIVYISFGTLFWFKKPELFWPIIDILIENNVPFMMSIASPFAVFPDETLERINSSGLAYCSKWMPQTEILRHEACGWFMTHCGQNSATESLSAGVPMICCPFDADQPMNAASLTSTHDVAYELFELRSGEGLRPIHRLGNRSPEGTVDSAQREFRDVLAKARGDDGARKRANIRALQSQLKEHWAPGSYNWRELERCLKVIS</sequence>
<keyword evidence="3" id="KW-1185">Reference proteome</keyword>
<evidence type="ECO:0000313" key="3">
    <source>
        <dbReference type="Proteomes" id="UP000217199"/>
    </source>
</evidence>
<dbReference type="SUPFAM" id="SSF53756">
    <property type="entry name" value="UDP-Glycosyltransferase/glycogen phosphorylase"/>
    <property type="match status" value="1"/>
</dbReference>
<dbReference type="GO" id="GO:0008194">
    <property type="term" value="F:UDP-glycosyltransferase activity"/>
    <property type="evidence" value="ECO:0007669"/>
    <property type="project" value="InterPro"/>
</dbReference>
<dbReference type="InterPro" id="IPR002213">
    <property type="entry name" value="UDP_glucos_trans"/>
</dbReference>
<comment type="caution">
    <text evidence="2">The sequence shown here is derived from an EMBL/GenBank/DDBJ whole genome shotgun (WGS) entry which is preliminary data.</text>
</comment>
<dbReference type="Proteomes" id="UP000217199">
    <property type="component" value="Unassembled WGS sequence"/>
</dbReference>
<evidence type="ECO:0000256" key="1">
    <source>
        <dbReference type="ARBA" id="ARBA00022679"/>
    </source>
</evidence>
<dbReference type="OrthoDB" id="5835829at2759"/>
<name>A0A286UB49_9AGAM</name>
<dbReference type="EMBL" id="NBII01000007">
    <property type="protein sequence ID" value="PAV16812.1"/>
    <property type="molecule type" value="Genomic_DNA"/>
</dbReference>
<dbReference type="CDD" id="cd03784">
    <property type="entry name" value="GT1_Gtf-like"/>
    <property type="match status" value="1"/>
</dbReference>
<protein>
    <submittedName>
        <fullName evidence="2">UDP-Glycosyltransferase glycogen phosphorylase</fullName>
    </submittedName>
</protein>
<reference evidence="2 3" key="1">
    <citation type="journal article" date="2017" name="Mol. Ecol.">
        <title>Comparative and population genomic landscape of Phellinus noxius: A hypervariable fungus causing root rot in trees.</title>
        <authorList>
            <person name="Chung C.L."/>
            <person name="Lee T.J."/>
            <person name="Akiba M."/>
            <person name="Lee H.H."/>
            <person name="Kuo T.H."/>
            <person name="Liu D."/>
            <person name="Ke H.M."/>
            <person name="Yokoi T."/>
            <person name="Roa M.B."/>
            <person name="Lu M.J."/>
            <person name="Chang Y.Y."/>
            <person name="Ann P.J."/>
            <person name="Tsai J.N."/>
            <person name="Chen C.Y."/>
            <person name="Tzean S.S."/>
            <person name="Ota Y."/>
            <person name="Hattori T."/>
            <person name="Sahashi N."/>
            <person name="Liou R.F."/>
            <person name="Kikuchi T."/>
            <person name="Tsai I.J."/>
        </authorList>
    </citation>
    <scope>NUCLEOTIDE SEQUENCE [LARGE SCALE GENOMIC DNA]</scope>
    <source>
        <strain evidence="2 3">FFPRI411160</strain>
    </source>
</reference>
<evidence type="ECO:0000313" key="2">
    <source>
        <dbReference type="EMBL" id="PAV16812.1"/>
    </source>
</evidence>
<organism evidence="2 3">
    <name type="scientific">Pyrrhoderma noxium</name>
    <dbReference type="NCBI Taxonomy" id="2282107"/>
    <lineage>
        <taxon>Eukaryota</taxon>
        <taxon>Fungi</taxon>
        <taxon>Dikarya</taxon>
        <taxon>Basidiomycota</taxon>
        <taxon>Agaricomycotina</taxon>
        <taxon>Agaricomycetes</taxon>
        <taxon>Hymenochaetales</taxon>
        <taxon>Hymenochaetaceae</taxon>
        <taxon>Pyrrhoderma</taxon>
    </lineage>
</organism>
<dbReference type="Pfam" id="PF00201">
    <property type="entry name" value="UDPGT"/>
    <property type="match status" value="1"/>
</dbReference>
<dbReference type="Gene3D" id="3.40.50.2000">
    <property type="entry name" value="Glycogen Phosphorylase B"/>
    <property type="match status" value="2"/>
</dbReference>
<dbReference type="AlphaFoldDB" id="A0A286UB49"/>
<proteinExistence type="predicted"/>
<dbReference type="PANTHER" id="PTHR48045">
    <property type="entry name" value="UDP-GLYCOSYLTRANSFERASE 72B1"/>
    <property type="match status" value="1"/>
</dbReference>
<gene>
    <name evidence="2" type="ORF">PNOK_0687600</name>
</gene>
<accession>A0A286UB49</accession>
<dbReference type="InParanoid" id="A0A286UB49"/>
<keyword evidence="1" id="KW-0808">Transferase</keyword>
<dbReference type="PANTHER" id="PTHR48045:SF34">
    <property type="entry name" value="ISOFLAVONE 7-O-GLUCOSYLTRANSFERASE 1-LIKE"/>
    <property type="match status" value="1"/>
</dbReference>